<evidence type="ECO:0000313" key="6">
    <source>
        <dbReference type="EMBL" id="MFC7383067.1"/>
    </source>
</evidence>
<dbReference type="Gene3D" id="2.60.130.10">
    <property type="entry name" value="Aromatic compound dioxygenase"/>
    <property type="match status" value="1"/>
</dbReference>
<dbReference type="Pfam" id="PF12391">
    <property type="entry name" value="PCDO_beta_N"/>
    <property type="match status" value="1"/>
</dbReference>
<accession>A0ABW2P263</accession>
<dbReference type="GO" id="GO:0018578">
    <property type="term" value="F:protocatechuate 3,4-dioxygenase activity"/>
    <property type="evidence" value="ECO:0007669"/>
    <property type="project" value="UniProtKB-EC"/>
</dbReference>
<dbReference type="EC" id="1.13.11.3" evidence="6"/>
<dbReference type="Pfam" id="PF00775">
    <property type="entry name" value="Dioxygenase_C"/>
    <property type="match status" value="1"/>
</dbReference>
<dbReference type="PANTHER" id="PTHR33711:SF10">
    <property type="entry name" value="INTRADIOL RING-CLEAVAGE DIOXYGENASES DOMAIN-CONTAINING PROTEIN"/>
    <property type="match status" value="1"/>
</dbReference>
<evidence type="ECO:0000313" key="7">
    <source>
        <dbReference type="Proteomes" id="UP001596496"/>
    </source>
</evidence>
<evidence type="ECO:0000259" key="5">
    <source>
        <dbReference type="PROSITE" id="PS00083"/>
    </source>
</evidence>
<dbReference type="EMBL" id="JBHTCG010000007">
    <property type="protein sequence ID" value="MFC7383067.1"/>
    <property type="molecule type" value="Genomic_DNA"/>
</dbReference>
<sequence>MPTTPEPSSAVPAPAGGAREAGPPAGGAAPVTQEIISAEITQARQDYVKAVEDGAARRDHPARGYPPYRSSLLRHPRHDLVAVGDPEAVELSGPVFGVTDVTDLDSDLTGQHHGEPLGERIHLTGRVLDGNGRPVRGQLVEIWQANASGRYAHQRDRHPAPLDPNFTGVGRCLTDDEGRYAFTTIRPGAYPWRNHDNAWRPAHIHFSVFGSAFTQRLVTQMYFPGDPLFAFDPIMQSVTDDAARERLVARYDHDLSTPEWSLGYHWDIVLSGPAATWTEPA</sequence>
<dbReference type="RefSeq" id="WP_380826475.1">
    <property type="nucleotide sequence ID" value="NZ_JBHTCG010000007.1"/>
</dbReference>
<feature type="domain" description="Intradiol ring-cleavage dioxygenases" evidence="5">
    <location>
        <begin position="123"/>
        <end position="151"/>
    </location>
</feature>
<evidence type="ECO:0000256" key="2">
    <source>
        <dbReference type="ARBA" id="ARBA00022964"/>
    </source>
</evidence>
<reference evidence="7" key="1">
    <citation type="journal article" date="2019" name="Int. J. Syst. Evol. Microbiol.">
        <title>The Global Catalogue of Microorganisms (GCM) 10K type strain sequencing project: providing services to taxonomists for standard genome sequencing and annotation.</title>
        <authorList>
            <consortium name="The Broad Institute Genomics Platform"/>
            <consortium name="The Broad Institute Genome Sequencing Center for Infectious Disease"/>
            <person name="Wu L."/>
            <person name="Ma J."/>
        </authorList>
    </citation>
    <scope>NUCLEOTIDE SEQUENCE [LARGE SCALE GENOMIC DNA]</scope>
    <source>
        <strain evidence="7">CECT 7649</strain>
    </source>
</reference>
<dbReference type="InterPro" id="IPR015889">
    <property type="entry name" value="Intradiol_dOase_core"/>
</dbReference>
<dbReference type="Proteomes" id="UP001596496">
    <property type="component" value="Unassembled WGS sequence"/>
</dbReference>
<keyword evidence="2" id="KW-0223">Dioxygenase</keyword>
<dbReference type="PANTHER" id="PTHR33711">
    <property type="entry name" value="DIOXYGENASE, PUTATIVE (AFU_ORTHOLOGUE AFUA_2G02910)-RELATED"/>
    <property type="match status" value="1"/>
</dbReference>
<organism evidence="6 7">
    <name type="scientific">Sphaerisporangium rhizosphaerae</name>
    <dbReference type="NCBI Taxonomy" id="2269375"/>
    <lineage>
        <taxon>Bacteria</taxon>
        <taxon>Bacillati</taxon>
        <taxon>Actinomycetota</taxon>
        <taxon>Actinomycetes</taxon>
        <taxon>Streptosporangiales</taxon>
        <taxon>Streptosporangiaceae</taxon>
        <taxon>Sphaerisporangium</taxon>
    </lineage>
</organism>
<feature type="region of interest" description="Disordered" evidence="4">
    <location>
        <begin position="1"/>
        <end position="30"/>
    </location>
</feature>
<protein>
    <submittedName>
        <fullName evidence="6">Protocatechuate 3,4-dioxygenase subunit beta</fullName>
        <ecNumber evidence="6">1.13.11.3</ecNumber>
    </submittedName>
</protein>
<evidence type="ECO:0000256" key="1">
    <source>
        <dbReference type="ARBA" id="ARBA00007825"/>
    </source>
</evidence>
<comment type="similarity">
    <text evidence="1">Belongs to the intradiol ring-cleavage dioxygenase family.</text>
</comment>
<dbReference type="NCBIfam" id="TIGR02422">
    <property type="entry name" value="protocat_beta"/>
    <property type="match status" value="1"/>
</dbReference>
<keyword evidence="3 6" id="KW-0560">Oxidoreductase</keyword>
<keyword evidence="7" id="KW-1185">Reference proteome</keyword>
<dbReference type="InterPro" id="IPR012785">
    <property type="entry name" value="Protocat_dOase_b"/>
</dbReference>
<dbReference type="InterPro" id="IPR000627">
    <property type="entry name" value="Intradiol_dOase_C"/>
</dbReference>
<name>A0ABW2P263_9ACTN</name>
<gene>
    <name evidence="6" type="primary">pcaH</name>
    <name evidence="6" type="ORF">ACFQSB_12675</name>
</gene>
<dbReference type="InterPro" id="IPR050770">
    <property type="entry name" value="Intradiol_RC_Dioxygenase"/>
</dbReference>
<comment type="caution">
    <text evidence="6">The sequence shown here is derived from an EMBL/GenBank/DDBJ whole genome shotgun (WGS) entry which is preliminary data.</text>
</comment>
<dbReference type="PROSITE" id="PS00083">
    <property type="entry name" value="INTRADIOL_DIOXYGENAS"/>
    <property type="match status" value="1"/>
</dbReference>
<evidence type="ECO:0000256" key="4">
    <source>
        <dbReference type="SAM" id="MobiDB-lite"/>
    </source>
</evidence>
<proteinExistence type="inferred from homology"/>
<evidence type="ECO:0000256" key="3">
    <source>
        <dbReference type="ARBA" id="ARBA00023002"/>
    </source>
</evidence>
<dbReference type="SUPFAM" id="SSF49482">
    <property type="entry name" value="Aromatic compound dioxygenase"/>
    <property type="match status" value="1"/>
</dbReference>
<dbReference type="InterPro" id="IPR024756">
    <property type="entry name" value="PCDO_beta_N"/>
</dbReference>